<evidence type="ECO:0000259" key="1">
    <source>
        <dbReference type="PROSITE" id="PS51186"/>
    </source>
</evidence>
<feature type="domain" description="N-acetyltransferase" evidence="1">
    <location>
        <begin position="40"/>
        <end position="178"/>
    </location>
</feature>
<evidence type="ECO:0000313" key="2">
    <source>
        <dbReference type="EMBL" id="ANF24323.1"/>
    </source>
</evidence>
<dbReference type="InterPro" id="IPR000182">
    <property type="entry name" value="GNAT_dom"/>
</dbReference>
<keyword evidence="2" id="KW-0808">Transferase</keyword>
<dbReference type="Gene3D" id="3.40.630.30">
    <property type="match status" value="1"/>
</dbReference>
<accession>A0A172WLJ1</accession>
<organism evidence="2 3">
    <name type="scientific">Stutzerimonas stutzeri</name>
    <name type="common">Pseudomonas stutzeri</name>
    <dbReference type="NCBI Taxonomy" id="316"/>
    <lineage>
        <taxon>Bacteria</taxon>
        <taxon>Pseudomonadati</taxon>
        <taxon>Pseudomonadota</taxon>
        <taxon>Gammaproteobacteria</taxon>
        <taxon>Pseudomonadales</taxon>
        <taxon>Pseudomonadaceae</taxon>
        <taxon>Stutzerimonas</taxon>
    </lineage>
</organism>
<dbReference type="InterPro" id="IPR016181">
    <property type="entry name" value="Acyl_CoA_acyltransferase"/>
</dbReference>
<dbReference type="AlphaFoldDB" id="A0A172WLJ1"/>
<dbReference type="OrthoDB" id="275336at2"/>
<protein>
    <submittedName>
        <fullName evidence="2">GCN5 family acetyltransferase</fullName>
    </submittedName>
</protein>
<reference evidence="2 3" key="1">
    <citation type="submission" date="2016-05" db="EMBL/GenBank/DDBJ databases">
        <title>Genome sequence of Pseudomonas stutzeri 273 and identification of the exopolysaccharide biosynthesis locus.</title>
        <authorList>
            <person name="Wu S."/>
            <person name="Sun C."/>
        </authorList>
    </citation>
    <scope>NUCLEOTIDE SEQUENCE [LARGE SCALE GENOMIC DNA]</scope>
    <source>
        <strain evidence="2 3">273</strain>
    </source>
</reference>
<proteinExistence type="predicted"/>
<evidence type="ECO:0000313" key="3">
    <source>
        <dbReference type="Proteomes" id="UP000077787"/>
    </source>
</evidence>
<dbReference type="EMBL" id="CP015641">
    <property type="protein sequence ID" value="ANF24323.1"/>
    <property type="molecule type" value="Genomic_DNA"/>
</dbReference>
<dbReference type="Pfam" id="PF00583">
    <property type="entry name" value="Acetyltransf_1"/>
    <property type="match status" value="1"/>
</dbReference>
<gene>
    <name evidence="2" type="ORF">PS273GM_03760</name>
</gene>
<dbReference type="GO" id="GO:0016747">
    <property type="term" value="F:acyltransferase activity, transferring groups other than amino-acyl groups"/>
    <property type="evidence" value="ECO:0007669"/>
    <property type="project" value="InterPro"/>
</dbReference>
<dbReference type="Proteomes" id="UP000077787">
    <property type="component" value="Chromosome"/>
</dbReference>
<dbReference type="SUPFAM" id="SSF55729">
    <property type="entry name" value="Acyl-CoA N-acyltransferases (Nat)"/>
    <property type="match status" value="1"/>
</dbReference>
<dbReference type="PROSITE" id="PS51186">
    <property type="entry name" value="GNAT"/>
    <property type="match status" value="1"/>
</dbReference>
<name>A0A172WLJ1_STUST</name>
<sequence>MLYRPGFANEISTLTDQTVTYFLEMTAPSQLRAKPVPTDLLVSECEIKQFRFNQFLYRLIGGPWQWTERLDQSDEAWQREIESSDLRTWVAYHRGAIAGYYELRRSADDVEMLYFGLESGFFGRGFGGGLLSHAITSAWEWPGTRRVWVHTCTLDHPSALQNYQARGFTLYDQQVGIE</sequence>